<reference evidence="1 2" key="1">
    <citation type="submission" date="2014-11" db="EMBL/GenBank/DDBJ databases">
        <title>Complete Genome Sequence of Pseudoalteromonas sp. Strain OCN003 Isolated from Kaneohe Bay, Oahu, Hawaii.</title>
        <authorList>
            <person name="Beurmann S."/>
            <person name="Videau P."/>
            <person name="Ushijima B."/>
            <person name="Smith A.M."/>
            <person name="Aeby G.S."/>
            <person name="Callahan S.M."/>
            <person name="Belcaid M."/>
        </authorList>
    </citation>
    <scope>NUCLEOTIDE SEQUENCE [LARGE SCALE GENOMIC DNA]</scope>
    <source>
        <strain evidence="1 2">OCN003</strain>
    </source>
</reference>
<dbReference type="eggNOG" id="ENOG5033PS9">
    <property type="taxonomic scope" value="Bacteria"/>
</dbReference>
<dbReference type="HOGENOM" id="CLU_1347988_0_0_6"/>
<organism evidence="1 2">
    <name type="scientific">Pseudoalteromonas piratica</name>
    <dbReference type="NCBI Taxonomy" id="1348114"/>
    <lineage>
        <taxon>Bacteria</taxon>
        <taxon>Pseudomonadati</taxon>
        <taxon>Pseudomonadota</taxon>
        <taxon>Gammaproteobacteria</taxon>
        <taxon>Alteromonadales</taxon>
        <taxon>Pseudoalteromonadaceae</taxon>
        <taxon>Pseudoalteromonas</taxon>
    </lineage>
</organism>
<dbReference type="RefSeq" id="WP_038641943.1">
    <property type="nucleotide sequence ID" value="NZ_CP009888.1"/>
</dbReference>
<keyword evidence="2" id="KW-1185">Reference proteome</keyword>
<name>A0A0A7EGI8_9GAMM</name>
<protein>
    <submittedName>
        <fullName evidence="1">Uncharacterized protein</fullName>
    </submittedName>
</protein>
<dbReference type="KEGG" id="pseo:OM33_11760"/>
<gene>
    <name evidence="1" type="ORF">OM33_11760</name>
</gene>
<sequence length="203" mass="23328">MAVHLLLSEDELSEKVRVWLLILSNSNLLAQHPDIEDNSFVVLNTILQMTCDIFAPIDVLFSMKSLEAKEQHVFFQYADGIYKQPCTSYIEHTFSGEQFCIDSGFNSMALNKAFCDLKHKICKTNQNFSNRLKLAIHCFELTDISCIQSNLLSLFGYSIEQINYLMPTNRKLTNKDSVMPLSQTEVDHAYGLYLKTLLQYSLY</sequence>
<dbReference type="Proteomes" id="UP000030341">
    <property type="component" value="Chromosome 1"/>
</dbReference>
<dbReference type="AlphaFoldDB" id="A0A0A7EGI8"/>
<evidence type="ECO:0000313" key="1">
    <source>
        <dbReference type="EMBL" id="AIY65744.1"/>
    </source>
</evidence>
<accession>A0A0A7EGI8</accession>
<proteinExistence type="predicted"/>
<dbReference type="STRING" id="1348114.OM33_11760"/>
<dbReference type="EMBL" id="CP009888">
    <property type="protein sequence ID" value="AIY65744.1"/>
    <property type="molecule type" value="Genomic_DNA"/>
</dbReference>
<dbReference type="OrthoDB" id="9820331at2"/>
<evidence type="ECO:0000313" key="2">
    <source>
        <dbReference type="Proteomes" id="UP000030341"/>
    </source>
</evidence>